<dbReference type="InterPro" id="IPR000868">
    <property type="entry name" value="Isochorismatase-like_dom"/>
</dbReference>
<dbReference type="AlphaFoldDB" id="A0A397B9R3"/>
<comment type="similarity">
    <text evidence="2">Belongs to the isochorismatase family.</text>
</comment>
<dbReference type="PANTHER" id="PTHR14119">
    <property type="entry name" value="HYDROLASE"/>
    <property type="match status" value="1"/>
</dbReference>
<evidence type="ECO:0000313" key="9">
    <source>
        <dbReference type="EMBL" id="RHY15078.1"/>
    </source>
</evidence>
<feature type="domain" description="Isochorismatase-like" evidence="8">
    <location>
        <begin position="30"/>
        <end position="172"/>
    </location>
</feature>
<dbReference type="Proteomes" id="UP000265427">
    <property type="component" value="Unassembled WGS sequence"/>
</dbReference>
<keyword evidence="4" id="KW-1133">Transmembrane helix</keyword>
<dbReference type="PANTHER" id="PTHR14119:SF3">
    <property type="entry name" value="ISOCHORISMATASE DOMAIN-CONTAINING PROTEIN 2"/>
    <property type="match status" value="1"/>
</dbReference>
<keyword evidence="3" id="KW-0812">Transmembrane</keyword>
<proteinExistence type="inferred from homology"/>
<evidence type="ECO:0000256" key="4">
    <source>
        <dbReference type="ARBA" id="ARBA00022989"/>
    </source>
</evidence>
<dbReference type="Pfam" id="PF02628">
    <property type="entry name" value="COX15-CtaA"/>
    <property type="match status" value="1"/>
</dbReference>
<keyword evidence="5" id="KW-0350">Heme biosynthesis</keyword>
<gene>
    <name evidence="9" type="ORF">DYB36_005159</name>
</gene>
<accession>A0A397B9R3</accession>
<evidence type="ECO:0000259" key="8">
    <source>
        <dbReference type="Pfam" id="PF00857"/>
    </source>
</evidence>
<dbReference type="Gene3D" id="3.40.50.850">
    <property type="entry name" value="Isochorismatase-like"/>
    <property type="match status" value="1"/>
</dbReference>
<evidence type="ECO:0000256" key="1">
    <source>
        <dbReference type="ARBA" id="ARBA00004141"/>
    </source>
</evidence>
<dbReference type="GO" id="GO:0006784">
    <property type="term" value="P:heme A biosynthetic process"/>
    <property type="evidence" value="ECO:0007669"/>
    <property type="project" value="InterPro"/>
</dbReference>
<dbReference type="VEuPathDB" id="FungiDB:H257_16987"/>
<evidence type="ECO:0000313" key="10">
    <source>
        <dbReference type="Proteomes" id="UP000265427"/>
    </source>
</evidence>
<dbReference type="Pfam" id="PF00857">
    <property type="entry name" value="Isochorismatase"/>
    <property type="match status" value="1"/>
</dbReference>
<sequence length="306" mass="32957">RHFASGTKNESNMLAKTVAARVGKVAPASSLLLVCDIQEIFRTRIYEMPSVIHASNTLVQAAKTLQIPTVVTTQYAARFGPTVPELEFGPDVKTFDKTRFSMLTDDVRAELDATKPTSIILCGIEAHVCVLQTCLDLLEQGYDVHVPVDAVSSSTSLLRSTALTWLHRSATVLAVTIASGAFVAGIDAGMAYNTFPKMGDQWLPDGMFDMEVLITGAYALARNPNVWWQIPAPAKTALNLNVAAAAGQVMLGISTLLNCVPIPLAIAHQTGALVLMTSTVYTLHTLRFARPLGYKWASSIKQASKP</sequence>
<evidence type="ECO:0000256" key="2">
    <source>
        <dbReference type="ARBA" id="ARBA00006336"/>
    </source>
</evidence>
<comment type="subcellular location">
    <subcellularLocation>
        <location evidence="1">Membrane</location>
        <topology evidence="1">Multi-pass membrane protein</topology>
    </subcellularLocation>
</comment>
<feature type="non-terminal residue" evidence="9">
    <location>
        <position position="1"/>
    </location>
</feature>
<comment type="caution">
    <text evidence="9">The sequence shown here is derived from an EMBL/GenBank/DDBJ whole genome shotgun (WGS) entry which is preliminary data.</text>
</comment>
<keyword evidence="6" id="KW-0472">Membrane</keyword>
<organism evidence="9 10">
    <name type="scientific">Aphanomyces astaci</name>
    <name type="common">Crayfish plague agent</name>
    <dbReference type="NCBI Taxonomy" id="112090"/>
    <lineage>
        <taxon>Eukaryota</taxon>
        <taxon>Sar</taxon>
        <taxon>Stramenopiles</taxon>
        <taxon>Oomycota</taxon>
        <taxon>Saprolegniomycetes</taxon>
        <taxon>Saprolegniales</taxon>
        <taxon>Verrucalvaceae</taxon>
        <taxon>Aphanomyces</taxon>
    </lineage>
</organism>
<evidence type="ECO:0000256" key="6">
    <source>
        <dbReference type="ARBA" id="ARBA00023136"/>
    </source>
</evidence>
<dbReference type="VEuPathDB" id="FungiDB:H257_16995"/>
<dbReference type="InterPro" id="IPR036380">
    <property type="entry name" value="Isochorismatase-like_sf"/>
</dbReference>
<comment type="pathway">
    <text evidence="7">Porphyrin-containing compound metabolism.</text>
</comment>
<dbReference type="EMBL" id="QUSZ01004279">
    <property type="protein sequence ID" value="RHY15078.1"/>
    <property type="molecule type" value="Genomic_DNA"/>
</dbReference>
<evidence type="ECO:0000256" key="5">
    <source>
        <dbReference type="ARBA" id="ARBA00023133"/>
    </source>
</evidence>
<evidence type="ECO:0000256" key="7">
    <source>
        <dbReference type="ARBA" id="ARBA00023444"/>
    </source>
</evidence>
<dbReference type="SUPFAM" id="SSF52499">
    <property type="entry name" value="Isochorismatase-like hydrolases"/>
    <property type="match status" value="1"/>
</dbReference>
<dbReference type="GO" id="GO:0016020">
    <property type="term" value="C:membrane"/>
    <property type="evidence" value="ECO:0007669"/>
    <property type="project" value="UniProtKB-SubCell"/>
</dbReference>
<dbReference type="InterPro" id="IPR050993">
    <property type="entry name" value="Isochorismatase_domain"/>
</dbReference>
<evidence type="ECO:0000256" key="3">
    <source>
        <dbReference type="ARBA" id="ARBA00022692"/>
    </source>
</evidence>
<name>A0A397B9R3_APHAT</name>
<protein>
    <recommendedName>
        <fullName evidence="8">Isochorismatase-like domain-containing protein</fullName>
    </recommendedName>
</protein>
<dbReference type="InterPro" id="IPR003780">
    <property type="entry name" value="COX15/CtaA_fam"/>
</dbReference>
<reference evidence="9 10" key="1">
    <citation type="submission" date="2018-08" db="EMBL/GenBank/DDBJ databases">
        <title>Aphanomyces genome sequencing and annotation.</title>
        <authorList>
            <person name="Minardi D."/>
            <person name="Oidtmann B."/>
            <person name="Van Der Giezen M."/>
            <person name="Studholme D.J."/>
        </authorList>
    </citation>
    <scope>NUCLEOTIDE SEQUENCE [LARGE SCALE GENOMIC DNA]</scope>
    <source>
        <strain evidence="9 10">Kv</strain>
    </source>
</reference>